<dbReference type="STRING" id="882378.RBRH_01293"/>
<name>E5AKW1_MYCRK</name>
<gene>
    <name evidence="1" type="ordered locus">RBRH_01293</name>
</gene>
<dbReference type="KEGG" id="brh:RBRH_01293"/>
<evidence type="ECO:0000313" key="2">
    <source>
        <dbReference type="Proteomes" id="UP000007437"/>
    </source>
</evidence>
<evidence type="ECO:0000313" key="1">
    <source>
        <dbReference type="EMBL" id="CBW75918.1"/>
    </source>
</evidence>
<accession>E5AKW1</accession>
<sequence>MDMMLPRSECEAADDEQQVACIDAAQVRYEQTHHRSAPVSD</sequence>
<dbReference type="EMBL" id="FR687359">
    <property type="protein sequence ID" value="CBW75918.1"/>
    <property type="molecule type" value="Genomic_DNA"/>
</dbReference>
<reference evidence="1 2" key="1">
    <citation type="journal article" date="2011" name="J. Bacteriol.">
        <title>Complete genome sequence of Burkholderia rhizoxinica, an endosymbiont of Rhizopus microsporus.</title>
        <authorList>
            <person name="Lackner G."/>
            <person name="Moebius N."/>
            <person name="Partida-Martinez L."/>
            <person name="Hertweck C."/>
        </authorList>
    </citation>
    <scope>NUCLEOTIDE SEQUENCE [LARGE SCALE GENOMIC DNA]</scope>
    <source>
        <strain evidence="2">DSM 19002 / CIP 109453 / HKI 454</strain>
    </source>
</reference>
<organism evidence="1 2">
    <name type="scientific">Mycetohabitans rhizoxinica (strain DSM 19002 / CIP 109453 / HKI 454)</name>
    <name type="common">Paraburkholderia rhizoxinica</name>
    <dbReference type="NCBI Taxonomy" id="882378"/>
    <lineage>
        <taxon>Bacteria</taxon>
        <taxon>Pseudomonadati</taxon>
        <taxon>Pseudomonadota</taxon>
        <taxon>Betaproteobacteria</taxon>
        <taxon>Burkholderiales</taxon>
        <taxon>Burkholderiaceae</taxon>
        <taxon>Mycetohabitans</taxon>
    </lineage>
</organism>
<proteinExistence type="predicted"/>
<protein>
    <submittedName>
        <fullName evidence="1">Uncharacterized protein</fullName>
    </submittedName>
</protein>
<dbReference type="Proteomes" id="UP000007437">
    <property type="component" value="Chromosome"/>
</dbReference>
<dbReference type="HOGENOM" id="CLU_3267034_0_0_4"/>
<dbReference type="AlphaFoldDB" id="E5AKW1"/>